<feature type="domain" description="Sulfotransferase" evidence="2">
    <location>
        <begin position="22"/>
        <end position="95"/>
    </location>
</feature>
<dbReference type="SUPFAM" id="SSF52540">
    <property type="entry name" value="P-loop containing nucleoside triphosphate hydrolases"/>
    <property type="match status" value="1"/>
</dbReference>
<accession>A0AAN8V5X9</accession>
<comment type="similarity">
    <text evidence="1">Belongs to the sulfotransferase 1 family.</text>
</comment>
<dbReference type="EC" id="2.8.2.-" evidence="1"/>
<protein>
    <recommendedName>
        <fullName evidence="1">Sulfotransferase</fullName>
        <ecNumber evidence="1">2.8.2.-</ecNumber>
    </recommendedName>
</protein>
<dbReference type="GO" id="GO:0008146">
    <property type="term" value="F:sulfotransferase activity"/>
    <property type="evidence" value="ECO:0007669"/>
    <property type="project" value="InterPro"/>
</dbReference>
<dbReference type="AlphaFoldDB" id="A0AAN8V5X9"/>
<evidence type="ECO:0000313" key="3">
    <source>
        <dbReference type="EMBL" id="KAK6928055.1"/>
    </source>
</evidence>
<organism evidence="3 4">
    <name type="scientific">Dillenia turbinata</name>
    <dbReference type="NCBI Taxonomy" id="194707"/>
    <lineage>
        <taxon>Eukaryota</taxon>
        <taxon>Viridiplantae</taxon>
        <taxon>Streptophyta</taxon>
        <taxon>Embryophyta</taxon>
        <taxon>Tracheophyta</taxon>
        <taxon>Spermatophyta</taxon>
        <taxon>Magnoliopsida</taxon>
        <taxon>eudicotyledons</taxon>
        <taxon>Gunneridae</taxon>
        <taxon>Pentapetalae</taxon>
        <taxon>Dilleniales</taxon>
        <taxon>Dilleniaceae</taxon>
        <taxon>Dillenia</taxon>
    </lineage>
</organism>
<dbReference type="InterPro" id="IPR027417">
    <property type="entry name" value="P-loop_NTPase"/>
</dbReference>
<reference evidence="3 4" key="1">
    <citation type="submission" date="2023-12" db="EMBL/GenBank/DDBJ databases">
        <title>A high-quality genome assembly for Dillenia turbinata (Dilleniales).</title>
        <authorList>
            <person name="Chanderbali A."/>
        </authorList>
    </citation>
    <scope>NUCLEOTIDE SEQUENCE [LARGE SCALE GENOMIC DNA]</scope>
    <source>
        <strain evidence="3">LSX21</strain>
        <tissue evidence="3">Leaf</tissue>
    </source>
</reference>
<gene>
    <name evidence="3" type="ORF">RJ641_006646</name>
</gene>
<keyword evidence="1" id="KW-0808">Transferase</keyword>
<dbReference type="InterPro" id="IPR000863">
    <property type="entry name" value="Sulfotransferase_dom"/>
</dbReference>
<comment type="caution">
    <text evidence="3">The sequence shown here is derived from an EMBL/GenBank/DDBJ whole genome shotgun (WGS) entry which is preliminary data.</text>
</comment>
<keyword evidence="4" id="KW-1185">Reference proteome</keyword>
<proteinExistence type="inferred from homology"/>
<sequence length="117" mass="13771">MKLEKRLAIFIIVVGNLQFIEKTSRCKILYLRSNGFFVSLGHFINANLPQELGKYPIEDAFESFRKGVNPFGPFHDHVLEYWKESLKRPEKILILELRKNQKLGSEQRWCRPSHAAR</sequence>
<dbReference type="Proteomes" id="UP001370490">
    <property type="component" value="Unassembled WGS sequence"/>
</dbReference>
<dbReference type="Gene3D" id="3.40.50.300">
    <property type="entry name" value="P-loop containing nucleotide triphosphate hydrolases"/>
    <property type="match status" value="1"/>
</dbReference>
<dbReference type="Pfam" id="PF00685">
    <property type="entry name" value="Sulfotransfer_1"/>
    <property type="match status" value="1"/>
</dbReference>
<evidence type="ECO:0000259" key="2">
    <source>
        <dbReference type="Pfam" id="PF00685"/>
    </source>
</evidence>
<evidence type="ECO:0000256" key="1">
    <source>
        <dbReference type="RuleBase" id="RU361155"/>
    </source>
</evidence>
<name>A0AAN8V5X9_9MAGN</name>
<dbReference type="EMBL" id="JBAMMX010000014">
    <property type="protein sequence ID" value="KAK6928055.1"/>
    <property type="molecule type" value="Genomic_DNA"/>
</dbReference>
<evidence type="ECO:0000313" key="4">
    <source>
        <dbReference type="Proteomes" id="UP001370490"/>
    </source>
</evidence>